<dbReference type="GO" id="GO:0016491">
    <property type="term" value="F:oxidoreductase activity"/>
    <property type="evidence" value="ECO:0007669"/>
    <property type="project" value="UniProtKB-KW"/>
</dbReference>
<dbReference type="InterPro" id="IPR005025">
    <property type="entry name" value="FMN_Rdtase-like_dom"/>
</dbReference>
<comment type="caution">
    <text evidence="2">The sequence shown here is derived from an EMBL/GenBank/DDBJ whole genome shotgun (WGS) entry which is preliminary data.</text>
</comment>
<evidence type="ECO:0000313" key="2">
    <source>
        <dbReference type="EMBL" id="MFC3196453.1"/>
    </source>
</evidence>
<dbReference type="InterPro" id="IPR029039">
    <property type="entry name" value="Flavoprotein-like_sf"/>
</dbReference>
<keyword evidence="3" id="KW-1185">Reference proteome</keyword>
<evidence type="ECO:0000259" key="1">
    <source>
        <dbReference type="Pfam" id="PF03358"/>
    </source>
</evidence>
<dbReference type="Pfam" id="PF03358">
    <property type="entry name" value="FMN_red"/>
    <property type="match status" value="1"/>
</dbReference>
<proteinExistence type="predicted"/>
<sequence length="161" mass="18000">MKKILLFAGSNSAQSINRKIVEQAAGMLNGYKASLIDLRDFPLPLFSVDTEEQEGVPESAHKLRELFHEHDGFVVSIAEHNASVTTAFKNTMDWLSRTQEDYRILLGKQVWLLSTSPAESGGGQRPGGCQSDLFHTGSGGGWCHRYRQLLWYQPRRYSATG</sequence>
<organism evidence="2 3">
    <name type="scientific">Parapedobacter deserti</name>
    <dbReference type="NCBI Taxonomy" id="1912957"/>
    <lineage>
        <taxon>Bacteria</taxon>
        <taxon>Pseudomonadati</taxon>
        <taxon>Bacteroidota</taxon>
        <taxon>Sphingobacteriia</taxon>
        <taxon>Sphingobacteriales</taxon>
        <taxon>Sphingobacteriaceae</taxon>
        <taxon>Parapedobacter</taxon>
    </lineage>
</organism>
<protein>
    <submittedName>
        <fullName evidence="2">NAD(P)H-dependent oxidoreductase</fullName>
        <ecNumber evidence="2">1.-.-.-</ecNumber>
    </submittedName>
</protein>
<accession>A0ABV7JHU3</accession>
<dbReference type="SUPFAM" id="SSF52218">
    <property type="entry name" value="Flavoproteins"/>
    <property type="match status" value="1"/>
</dbReference>
<dbReference type="EC" id="1.-.-.-" evidence="2"/>
<gene>
    <name evidence="2" type="ORF">ACFOET_02380</name>
</gene>
<dbReference type="RefSeq" id="WP_379019180.1">
    <property type="nucleotide sequence ID" value="NZ_JBHRTA010000008.1"/>
</dbReference>
<name>A0ABV7JHU3_9SPHI</name>
<dbReference type="Gene3D" id="3.40.50.360">
    <property type="match status" value="1"/>
</dbReference>
<dbReference type="PANTHER" id="PTHR30543:SF21">
    <property type="entry name" value="NAD(P)H-DEPENDENT FMN REDUCTASE LOT6"/>
    <property type="match status" value="1"/>
</dbReference>
<dbReference type="Proteomes" id="UP001595526">
    <property type="component" value="Unassembled WGS sequence"/>
</dbReference>
<feature type="domain" description="NADPH-dependent FMN reductase-like" evidence="1">
    <location>
        <begin position="3"/>
        <end position="123"/>
    </location>
</feature>
<dbReference type="PANTHER" id="PTHR30543">
    <property type="entry name" value="CHROMATE REDUCTASE"/>
    <property type="match status" value="1"/>
</dbReference>
<dbReference type="EMBL" id="JBHRTA010000008">
    <property type="protein sequence ID" value="MFC3196453.1"/>
    <property type="molecule type" value="Genomic_DNA"/>
</dbReference>
<reference evidence="3" key="1">
    <citation type="journal article" date="2019" name="Int. J. Syst. Evol. Microbiol.">
        <title>The Global Catalogue of Microorganisms (GCM) 10K type strain sequencing project: providing services to taxonomists for standard genome sequencing and annotation.</title>
        <authorList>
            <consortium name="The Broad Institute Genomics Platform"/>
            <consortium name="The Broad Institute Genome Sequencing Center for Infectious Disease"/>
            <person name="Wu L."/>
            <person name="Ma J."/>
        </authorList>
    </citation>
    <scope>NUCLEOTIDE SEQUENCE [LARGE SCALE GENOMIC DNA]</scope>
    <source>
        <strain evidence="3">KCTC 52416</strain>
    </source>
</reference>
<evidence type="ECO:0000313" key="3">
    <source>
        <dbReference type="Proteomes" id="UP001595526"/>
    </source>
</evidence>
<dbReference type="InterPro" id="IPR050712">
    <property type="entry name" value="NAD(P)H-dep_reductase"/>
</dbReference>
<keyword evidence="2" id="KW-0560">Oxidoreductase</keyword>